<evidence type="ECO:0000313" key="5">
    <source>
        <dbReference type="Proteomes" id="UP000683925"/>
    </source>
</evidence>
<proteinExistence type="predicted"/>
<protein>
    <recommendedName>
        <fullName evidence="3">Ubiquitin-like protease family profile domain-containing protein</fullName>
    </recommendedName>
</protein>
<dbReference type="Pfam" id="PF02902">
    <property type="entry name" value="Peptidase_C48"/>
    <property type="match status" value="1"/>
</dbReference>
<evidence type="ECO:0000313" key="4">
    <source>
        <dbReference type="EMBL" id="CAD8138755.1"/>
    </source>
</evidence>
<dbReference type="OMA" id="ICRECKQ"/>
<dbReference type="GO" id="GO:0006508">
    <property type="term" value="P:proteolysis"/>
    <property type="evidence" value="ECO:0007669"/>
    <property type="project" value="UniProtKB-KW"/>
</dbReference>
<dbReference type="InterPro" id="IPR003653">
    <property type="entry name" value="Peptidase_C48_C"/>
</dbReference>
<keyword evidence="5" id="KW-1185">Reference proteome</keyword>
<gene>
    <name evidence="4" type="ORF">POCTA_138.1.T0100052</name>
</gene>
<dbReference type="GO" id="GO:0008234">
    <property type="term" value="F:cysteine-type peptidase activity"/>
    <property type="evidence" value="ECO:0007669"/>
    <property type="project" value="InterPro"/>
</dbReference>
<sequence length="510" mass="60509">MAQTMLNLNNLLFSYNAYRVKSEQELNERYNLFQQAINEKHSEQFFLLNSKYNGLYEKICRECKQSKKAFKISFLITKDQDYTLFIYINENDKQVKIEYLPLNTLRQISKTIYKVVHIENQFDSPEAHIPKEEQNKHDKLDYFGQSLLLLPNQNIVKGRFSETGIPIQIPTKIIYNGSNCFDLNFATDKYIPNINALTMQSQYKGEVNDRLAPIGEGTFSNPNFKISAVFQEGFYQGPIKIVTLPENTIKSVTRINDKTLLPICYQKENLIDYYVFQTIFEGRWINQKVIDYYLYYASRDIIRIHESEIGNSKYQNYIINSCDSSDIFSSDIFEQLYFSTEFWTSYKKNYNIDILNKKNRYIFALNIGRSHFVVLVLEQNQKGEGILYLLDSIPNDFTESQQEVAIKNINNIFPHLKIIDEKKLYRIKNIEQQRNGYDCGVHCIYNSLLVFKEWNKDIKEIDFEIKKKEFMDMKVDQNKNYDNKDKTKISKLRRHIYFTMINNYAHSLHY</sequence>
<accession>A0A8S1SEM9</accession>
<reference evidence="4" key="1">
    <citation type="submission" date="2021-01" db="EMBL/GenBank/DDBJ databases">
        <authorList>
            <consortium name="Genoscope - CEA"/>
            <person name="William W."/>
        </authorList>
    </citation>
    <scope>NUCLEOTIDE SEQUENCE</scope>
</reference>
<feature type="domain" description="Ubiquitin-like protease family profile" evidence="3">
    <location>
        <begin position="269"/>
        <end position="450"/>
    </location>
</feature>
<evidence type="ECO:0000259" key="3">
    <source>
        <dbReference type="PROSITE" id="PS50600"/>
    </source>
</evidence>
<keyword evidence="2" id="KW-0378">Hydrolase</keyword>
<evidence type="ECO:0000256" key="2">
    <source>
        <dbReference type="ARBA" id="ARBA00022801"/>
    </source>
</evidence>
<dbReference type="PROSITE" id="PS50600">
    <property type="entry name" value="ULP_PROTEASE"/>
    <property type="match status" value="1"/>
</dbReference>
<keyword evidence="1" id="KW-0645">Protease</keyword>
<dbReference type="OrthoDB" id="5065855at2759"/>
<dbReference type="Proteomes" id="UP000683925">
    <property type="component" value="Unassembled WGS sequence"/>
</dbReference>
<evidence type="ECO:0000256" key="1">
    <source>
        <dbReference type="ARBA" id="ARBA00022670"/>
    </source>
</evidence>
<comment type="caution">
    <text evidence="4">The sequence shown here is derived from an EMBL/GenBank/DDBJ whole genome shotgun (WGS) entry which is preliminary data.</text>
</comment>
<organism evidence="4 5">
    <name type="scientific">Paramecium octaurelia</name>
    <dbReference type="NCBI Taxonomy" id="43137"/>
    <lineage>
        <taxon>Eukaryota</taxon>
        <taxon>Sar</taxon>
        <taxon>Alveolata</taxon>
        <taxon>Ciliophora</taxon>
        <taxon>Intramacronucleata</taxon>
        <taxon>Oligohymenophorea</taxon>
        <taxon>Peniculida</taxon>
        <taxon>Parameciidae</taxon>
        <taxon>Paramecium</taxon>
    </lineage>
</organism>
<name>A0A8S1SEM9_PAROT</name>
<dbReference type="EMBL" id="CAJJDP010000009">
    <property type="protein sequence ID" value="CAD8138755.1"/>
    <property type="molecule type" value="Genomic_DNA"/>
</dbReference>
<dbReference type="AlphaFoldDB" id="A0A8S1SEM9"/>